<dbReference type="SMART" id="SM00470">
    <property type="entry name" value="ParB"/>
    <property type="match status" value="1"/>
</dbReference>
<dbReference type="InterPro" id="IPR036086">
    <property type="entry name" value="ParB/Sulfiredoxin_sf"/>
</dbReference>
<dbReference type="PANTHER" id="PTHR33375">
    <property type="entry name" value="CHROMOSOME-PARTITIONING PROTEIN PARB-RELATED"/>
    <property type="match status" value="1"/>
</dbReference>
<evidence type="ECO:0000313" key="6">
    <source>
        <dbReference type="Proteomes" id="UP000014216"/>
    </source>
</evidence>
<evidence type="ECO:0000313" key="5">
    <source>
        <dbReference type="EMBL" id="EMS81438.1"/>
    </source>
</evidence>
<name>S0G265_9BACT</name>
<dbReference type="Pfam" id="PF02195">
    <property type="entry name" value="ParB_N"/>
    <property type="match status" value="1"/>
</dbReference>
<dbReference type="InterPro" id="IPR003115">
    <property type="entry name" value="ParB_N"/>
</dbReference>
<dbReference type="RefSeq" id="WP_006964162.1">
    <property type="nucleotide sequence ID" value="NZ_APJX01000001.1"/>
</dbReference>
<dbReference type="OrthoDB" id="5422566at2"/>
<keyword evidence="3" id="KW-0808">Transferase</keyword>
<dbReference type="GO" id="GO:0005694">
    <property type="term" value="C:chromosome"/>
    <property type="evidence" value="ECO:0007669"/>
    <property type="project" value="TreeGrafter"/>
</dbReference>
<keyword evidence="6" id="KW-1185">Reference proteome</keyword>
<organism evidence="5 6">
    <name type="scientific">Desulfotignum phosphitoxidans DSM 13687</name>
    <dbReference type="NCBI Taxonomy" id="1286635"/>
    <lineage>
        <taxon>Bacteria</taxon>
        <taxon>Pseudomonadati</taxon>
        <taxon>Thermodesulfobacteriota</taxon>
        <taxon>Desulfobacteria</taxon>
        <taxon>Desulfobacterales</taxon>
        <taxon>Desulfobacteraceae</taxon>
        <taxon>Desulfotignum</taxon>
    </lineage>
</organism>
<dbReference type="EMBL" id="APJX01000001">
    <property type="protein sequence ID" value="EMS81438.1"/>
    <property type="molecule type" value="Genomic_DNA"/>
</dbReference>
<evidence type="ECO:0000256" key="3">
    <source>
        <dbReference type="ARBA" id="ARBA00022679"/>
    </source>
</evidence>
<dbReference type="AlphaFoldDB" id="S0G265"/>
<dbReference type="InterPro" id="IPR002941">
    <property type="entry name" value="DNA_methylase_N4/N6"/>
</dbReference>
<dbReference type="Gene3D" id="3.90.1530.10">
    <property type="entry name" value="Conserved hypothetical protein from pyrococcus furiosus pfu- 392566-001, ParB domain"/>
    <property type="match status" value="1"/>
</dbReference>
<dbReference type="SUPFAM" id="SSF53335">
    <property type="entry name" value="S-adenosyl-L-methionine-dependent methyltransferases"/>
    <property type="match status" value="2"/>
</dbReference>
<dbReference type="Gene3D" id="3.40.50.150">
    <property type="entry name" value="Vaccinia Virus protein VP39"/>
    <property type="match status" value="2"/>
</dbReference>
<dbReference type="InterPro" id="IPR002052">
    <property type="entry name" value="DNA_methylase_N6_adenine_CS"/>
</dbReference>
<dbReference type="PANTHER" id="PTHR33375:SF1">
    <property type="entry name" value="CHROMOSOME-PARTITIONING PROTEIN PARB-RELATED"/>
    <property type="match status" value="1"/>
</dbReference>
<dbReference type="GO" id="GO:0045881">
    <property type="term" value="P:positive regulation of sporulation resulting in formation of a cellular spore"/>
    <property type="evidence" value="ECO:0007669"/>
    <property type="project" value="TreeGrafter"/>
</dbReference>
<protein>
    <recommendedName>
        <fullName evidence="4">ParB-like N-terminal domain-containing protein</fullName>
    </recommendedName>
</protein>
<dbReference type="GO" id="GO:0008170">
    <property type="term" value="F:N-methyltransferase activity"/>
    <property type="evidence" value="ECO:0007669"/>
    <property type="project" value="InterPro"/>
</dbReference>
<reference evidence="5 6" key="1">
    <citation type="journal article" date="2013" name="Genome Announc.">
        <title>Draft Genome Sequence of Desulfotignum phosphitoxidans DSM 13687 Strain FiPS-3.</title>
        <authorList>
            <person name="Poehlein A."/>
            <person name="Daniel R."/>
            <person name="Simeonova D.D."/>
        </authorList>
    </citation>
    <scope>NUCLEOTIDE SEQUENCE [LARGE SCALE GENOMIC DNA]</scope>
    <source>
        <strain evidence="5 6">DSM 13687</strain>
    </source>
</reference>
<evidence type="ECO:0000256" key="2">
    <source>
        <dbReference type="ARBA" id="ARBA00022603"/>
    </source>
</evidence>
<gene>
    <name evidence="5" type="ORF">Dpo_1c05790</name>
</gene>
<comment type="similarity">
    <text evidence="1">Belongs to the N(4)/N(6)-methyltransferase family.</text>
</comment>
<keyword evidence="2" id="KW-0489">Methyltransferase</keyword>
<evidence type="ECO:0000259" key="4">
    <source>
        <dbReference type="SMART" id="SM00470"/>
    </source>
</evidence>
<sequence length="476" mass="53812">MALTSTQIPLSSIILDESIYPRKAVDHRRVAIFAENIRDGIAFDPIEVEPFPDKPGFYRHLDGVHRWHAYKATGVEMVTVIIKDLAGDDPLLYAAAKAIGPKQLTEEEARDTARRAYSGNPRLSSAEIGKAVGRARRTVDGYIADLRAATQMDTDIKIFRMHHLGMPQDRMAQRLGLNQKTIHNHLGDLATLPNLLNADLSRGFTVAQVAEKHGWPEPLVWSLALEGKNDHDRFKALGWGFRTWDQWEFNDCDDRFGDDWPGRIPAQLVAHILRYFSQPGDLVLDPMAGGGVTPDTCLAMNRRCWAFDMEDRPDTRPEIEPFTWEISSDQGLSWPVSAKGKPDLVIFDPPYFDKKAGEYDEKSISGLSRNDYLDFLAAFFARMKKHVKKKTRLAFINADWRDFQNTPAMAETHKGGILIDDYLEILNKTGWYHTHIIQAPLSSQRFSPGIVSAMQKRDILGVTSRYVIILNQQGKA</sequence>
<dbReference type="SUPFAM" id="SSF110849">
    <property type="entry name" value="ParB/Sulfiredoxin"/>
    <property type="match status" value="1"/>
</dbReference>
<evidence type="ECO:0000256" key="1">
    <source>
        <dbReference type="ARBA" id="ARBA00006594"/>
    </source>
</evidence>
<proteinExistence type="inferred from homology"/>
<feature type="domain" description="ParB-like N-terminal" evidence="4">
    <location>
        <begin position="6"/>
        <end position="99"/>
    </location>
</feature>
<dbReference type="Proteomes" id="UP000014216">
    <property type="component" value="Unassembled WGS sequence"/>
</dbReference>
<dbReference type="InterPro" id="IPR050336">
    <property type="entry name" value="Chromosome_partition/occlusion"/>
</dbReference>
<dbReference type="GO" id="GO:0032259">
    <property type="term" value="P:methylation"/>
    <property type="evidence" value="ECO:0007669"/>
    <property type="project" value="UniProtKB-KW"/>
</dbReference>
<dbReference type="GO" id="GO:0003677">
    <property type="term" value="F:DNA binding"/>
    <property type="evidence" value="ECO:0007669"/>
    <property type="project" value="InterPro"/>
</dbReference>
<dbReference type="InterPro" id="IPR029063">
    <property type="entry name" value="SAM-dependent_MTases_sf"/>
</dbReference>
<dbReference type="Pfam" id="PF01555">
    <property type="entry name" value="N6_N4_Mtase"/>
    <property type="match status" value="1"/>
</dbReference>
<accession>S0G265</accession>
<dbReference type="GO" id="GO:0007059">
    <property type="term" value="P:chromosome segregation"/>
    <property type="evidence" value="ECO:0007669"/>
    <property type="project" value="TreeGrafter"/>
</dbReference>
<dbReference type="PROSITE" id="PS00092">
    <property type="entry name" value="N6_MTASE"/>
    <property type="match status" value="1"/>
</dbReference>
<comment type="caution">
    <text evidence="5">The sequence shown here is derived from an EMBL/GenBank/DDBJ whole genome shotgun (WGS) entry which is preliminary data.</text>
</comment>